<evidence type="ECO:0000256" key="2">
    <source>
        <dbReference type="ARBA" id="ARBA00022692"/>
    </source>
</evidence>
<sequence>KTIRWLPGHKLIHQSRDGRTTRIPWGIRSIPNNAQPDLTAYLDADIQPDPITICFVTAAGITGHIITIALFLMVTSSLEFIRRSYFEVFWYTHHLFIVFLVGLAFHQFQRLLPVQTNIADHDPQNCSQFREVGPDSGFFNRTTGEVLNTTNQEMTIEICPPAEFTPAPATAWAYMLGGLIIYAIERTVRFFRSLRKVVIIKVVEHPSKTIEIQMRSKGFFADAGQYVFVNVPSAALFEWHPFTLTSVSFSQTVVCTFQPFVLQLPNTFTESPLNTSYDLCPLVGK</sequence>
<evidence type="ECO:0000256" key="3">
    <source>
        <dbReference type="ARBA" id="ARBA00022989"/>
    </source>
</evidence>
<dbReference type="Proteomes" id="UP001174909">
    <property type="component" value="Unassembled WGS sequence"/>
</dbReference>
<dbReference type="SUPFAM" id="SSF63380">
    <property type="entry name" value="Riboflavin synthase domain-like"/>
    <property type="match status" value="1"/>
</dbReference>
<gene>
    <name evidence="10" type="ORF">GBAR_LOCUS13161</name>
</gene>
<dbReference type="GO" id="GO:0043020">
    <property type="term" value="C:NADPH oxidase complex"/>
    <property type="evidence" value="ECO:0007669"/>
    <property type="project" value="TreeGrafter"/>
</dbReference>
<dbReference type="InterPro" id="IPR013130">
    <property type="entry name" value="Fe3_Rdtase_TM_dom"/>
</dbReference>
<feature type="non-terminal residue" evidence="10">
    <location>
        <position position="1"/>
    </location>
</feature>
<evidence type="ECO:0000259" key="8">
    <source>
        <dbReference type="Pfam" id="PF01794"/>
    </source>
</evidence>
<feature type="transmembrane region" description="Helical" evidence="7">
    <location>
        <begin position="88"/>
        <end position="108"/>
    </location>
</feature>
<feature type="transmembrane region" description="Helical" evidence="7">
    <location>
        <begin position="50"/>
        <end position="76"/>
    </location>
</feature>
<keyword evidence="4" id="KW-0560">Oxidoreductase</keyword>
<comment type="subcellular location">
    <subcellularLocation>
        <location evidence="1">Membrane</location>
        <topology evidence="1">Multi-pass membrane protein</topology>
    </subcellularLocation>
</comment>
<proteinExistence type="predicted"/>
<dbReference type="Pfam" id="PF08022">
    <property type="entry name" value="FAD_binding_8"/>
    <property type="match status" value="1"/>
</dbReference>
<dbReference type="Pfam" id="PF01794">
    <property type="entry name" value="Ferric_reduct"/>
    <property type="match status" value="1"/>
</dbReference>
<dbReference type="InterPro" id="IPR000778">
    <property type="entry name" value="Cyt_b245_heavy_chain"/>
</dbReference>
<dbReference type="AlphaFoldDB" id="A0AA35S585"/>
<dbReference type="InterPro" id="IPR017938">
    <property type="entry name" value="Riboflavin_synthase-like_b-brl"/>
</dbReference>
<dbReference type="PANTHER" id="PTHR11972:SF191">
    <property type="entry name" value="FAD-BINDING FR-TYPE DOMAIN-CONTAINING PROTEIN"/>
    <property type="match status" value="1"/>
</dbReference>
<dbReference type="EMBL" id="CASHTH010001950">
    <property type="protein sequence ID" value="CAI8022397.1"/>
    <property type="molecule type" value="Genomic_DNA"/>
</dbReference>
<keyword evidence="2 7" id="KW-0812">Transmembrane</keyword>
<keyword evidence="3 7" id="KW-1133">Transmembrane helix</keyword>
<evidence type="ECO:0000256" key="7">
    <source>
        <dbReference type="SAM" id="Phobius"/>
    </source>
</evidence>
<evidence type="ECO:0000256" key="5">
    <source>
        <dbReference type="ARBA" id="ARBA00023136"/>
    </source>
</evidence>
<evidence type="ECO:0000313" key="11">
    <source>
        <dbReference type="Proteomes" id="UP001174909"/>
    </source>
</evidence>
<accession>A0AA35S585</accession>
<dbReference type="InterPro" id="IPR050369">
    <property type="entry name" value="RBOH/FRE"/>
</dbReference>
<feature type="domain" description="Ferric oxidoreductase" evidence="8">
    <location>
        <begin position="60"/>
        <end position="103"/>
    </location>
</feature>
<evidence type="ECO:0000256" key="6">
    <source>
        <dbReference type="ARBA" id="ARBA00049908"/>
    </source>
</evidence>
<dbReference type="PRINTS" id="PR00466">
    <property type="entry name" value="GP91PHOX"/>
</dbReference>
<feature type="domain" description="FAD-binding 8" evidence="9">
    <location>
        <begin position="198"/>
        <end position="252"/>
    </location>
</feature>
<comment type="catalytic activity">
    <reaction evidence="6">
        <text>NADPH + 2 O2 = 2 superoxide + NADP(+) + H(+)</text>
        <dbReference type="Rhea" id="RHEA:63180"/>
        <dbReference type="ChEBI" id="CHEBI:15378"/>
        <dbReference type="ChEBI" id="CHEBI:15379"/>
        <dbReference type="ChEBI" id="CHEBI:18421"/>
        <dbReference type="ChEBI" id="CHEBI:57783"/>
        <dbReference type="ChEBI" id="CHEBI:58349"/>
    </reaction>
</comment>
<keyword evidence="11" id="KW-1185">Reference proteome</keyword>
<name>A0AA35S585_GEOBA</name>
<evidence type="ECO:0000313" key="10">
    <source>
        <dbReference type="EMBL" id="CAI8022397.1"/>
    </source>
</evidence>
<dbReference type="InterPro" id="IPR013112">
    <property type="entry name" value="FAD-bd_8"/>
</dbReference>
<dbReference type="PANTHER" id="PTHR11972">
    <property type="entry name" value="NADPH OXIDASE"/>
    <property type="match status" value="1"/>
</dbReference>
<dbReference type="GO" id="GO:0016175">
    <property type="term" value="F:superoxide-generating NAD(P)H oxidase activity"/>
    <property type="evidence" value="ECO:0007669"/>
    <property type="project" value="TreeGrafter"/>
</dbReference>
<dbReference type="GO" id="GO:0006952">
    <property type="term" value="P:defense response"/>
    <property type="evidence" value="ECO:0007669"/>
    <property type="project" value="TreeGrafter"/>
</dbReference>
<comment type="caution">
    <text evidence="10">The sequence shown here is derived from an EMBL/GenBank/DDBJ whole genome shotgun (WGS) entry which is preliminary data.</text>
</comment>
<evidence type="ECO:0000259" key="9">
    <source>
        <dbReference type="Pfam" id="PF08022"/>
    </source>
</evidence>
<protein>
    <submittedName>
        <fullName evidence="10">Cytochrome b-245 heavy chain</fullName>
    </submittedName>
</protein>
<evidence type="ECO:0000256" key="1">
    <source>
        <dbReference type="ARBA" id="ARBA00004141"/>
    </source>
</evidence>
<reference evidence="10" key="1">
    <citation type="submission" date="2023-03" db="EMBL/GenBank/DDBJ databases">
        <authorList>
            <person name="Steffen K."/>
            <person name="Cardenas P."/>
        </authorList>
    </citation>
    <scope>NUCLEOTIDE SEQUENCE</scope>
</reference>
<evidence type="ECO:0000256" key="4">
    <source>
        <dbReference type="ARBA" id="ARBA00023002"/>
    </source>
</evidence>
<dbReference type="GO" id="GO:0042554">
    <property type="term" value="P:superoxide anion generation"/>
    <property type="evidence" value="ECO:0007669"/>
    <property type="project" value="TreeGrafter"/>
</dbReference>
<keyword evidence="5 7" id="KW-0472">Membrane</keyword>
<organism evidence="10 11">
    <name type="scientific">Geodia barretti</name>
    <name type="common">Barrett's horny sponge</name>
    <dbReference type="NCBI Taxonomy" id="519541"/>
    <lineage>
        <taxon>Eukaryota</taxon>
        <taxon>Metazoa</taxon>
        <taxon>Porifera</taxon>
        <taxon>Demospongiae</taxon>
        <taxon>Heteroscleromorpha</taxon>
        <taxon>Tetractinellida</taxon>
        <taxon>Astrophorina</taxon>
        <taxon>Geodiidae</taxon>
        <taxon>Geodia</taxon>
    </lineage>
</organism>